<dbReference type="GO" id="GO:0045944">
    <property type="term" value="P:positive regulation of transcription by RNA polymerase II"/>
    <property type="evidence" value="ECO:0007669"/>
    <property type="project" value="TreeGrafter"/>
</dbReference>
<dbReference type="AlphaFoldDB" id="A0AAV4NZZ2"/>
<dbReference type="CDD" id="cd19715">
    <property type="entry name" value="bHLH_TS_amos_like"/>
    <property type="match status" value="1"/>
</dbReference>
<dbReference type="GO" id="GO:0005634">
    <property type="term" value="C:nucleus"/>
    <property type="evidence" value="ECO:0007669"/>
    <property type="project" value="UniProtKB-SubCell"/>
</dbReference>
<dbReference type="GO" id="GO:0046982">
    <property type="term" value="F:protein heterodimerization activity"/>
    <property type="evidence" value="ECO:0007669"/>
    <property type="project" value="UniProtKB-ARBA"/>
</dbReference>
<evidence type="ECO:0000256" key="5">
    <source>
        <dbReference type="ARBA" id="ARBA00023015"/>
    </source>
</evidence>
<dbReference type="EMBL" id="BPLQ01002250">
    <property type="protein sequence ID" value="GIX90532.1"/>
    <property type="molecule type" value="Genomic_DNA"/>
</dbReference>
<evidence type="ECO:0000313" key="11">
    <source>
        <dbReference type="Proteomes" id="UP001054837"/>
    </source>
</evidence>
<dbReference type="GO" id="GO:0016360">
    <property type="term" value="P:sensory organ precursor cell fate determination"/>
    <property type="evidence" value="ECO:0007669"/>
    <property type="project" value="UniProtKB-ARBA"/>
</dbReference>
<accession>A0AAV4NZZ2</accession>
<feature type="domain" description="BHLH" evidence="9">
    <location>
        <begin position="142"/>
        <end position="194"/>
    </location>
</feature>
<sequence length="201" mass="22521">MSSFMSLLNHSDFFPSDLFRSYEGTLNKSYQGSNNLMLVDNIDNNSMRLSPMDNSSEDEITLTDLSSSTYKNHQDGNKSSSPDFMDSDSSSSYKTNQSLEAVTKKSKPAGPKRSRSAKSGSSAKERSKGVPRCPPSQPVLKKRRLAANARERRRMESLNLAFDRLRGVVPSIGEDRKLSKYETLQMAQTYITALCELLQRD</sequence>
<dbReference type="SUPFAM" id="SSF47459">
    <property type="entry name" value="HLH, helix-loop-helix DNA-binding domain"/>
    <property type="match status" value="1"/>
</dbReference>
<dbReference type="GO" id="GO:0000981">
    <property type="term" value="F:DNA-binding transcription factor activity, RNA polymerase II-specific"/>
    <property type="evidence" value="ECO:0007669"/>
    <property type="project" value="TreeGrafter"/>
</dbReference>
<reference evidence="10 11" key="1">
    <citation type="submission" date="2021-06" db="EMBL/GenBank/DDBJ databases">
        <title>Caerostris darwini draft genome.</title>
        <authorList>
            <person name="Kono N."/>
            <person name="Arakawa K."/>
        </authorList>
    </citation>
    <scope>NUCLEOTIDE SEQUENCE [LARGE SCALE GENOMIC DNA]</scope>
</reference>
<comment type="caution">
    <text evidence="10">The sequence shown here is derived from an EMBL/GenBank/DDBJ whole genome shotgun (WGS) entry which is preliminary data.</text>
</comment>
<proteinExistence type="predicted"/>
<keyword evidence="11" id="KW-1185">Reference proteome</keyword>
<keyword evidence="7" id="KW-0539">Nucleus</keyword>
<evidence type="ECO:0000313" key="10">
    <source>
        <dbReference type="EMBL" id="GIX90532.1"/>
    </source>
</evidence>
<name>A0AAV4NZZ2_9ARAC</name>
<evidence type="ECO:0000256" key="8">
    <source>
        <dbReference type="SAM" id="MobiDB-lite"/>
    </source>
</evidence>
<evidence type="ECO:0000259" key="9">
    <source>
        <dbReference type="PROSITE" id="PS50888"/>
    </source>
</evidence>
<dbReference type="PANTHER" id="PTHR19290:SF162">
    <property type="entry name" value="TRANSCRIPTION FACTOR ATOH7"/>
    <property type="match status" value="1"/>
</dbReference>
<evidence type="ECO:0000256" key="6">
    <source>
        <dbReference type="ARBA" id="ARBA00023163"/>
    </source>
</evidence>
<evidence type="ECO:0000256" key="2">
    <source>
        <dbReference type="ARBA" id="ARBA00022473"/>
    </source>
</evidence>
<dbReference type="PANTHER" id="PTHR19290">
    <property type="entry name" value="BASIC HELIX-LOOP-HELIX PROTEIN NEUROGENIN-RELATED"/>
    <property type="match status" value="1"/>
</dbReference>
<keyword evidence="6" id="KW-0804">Transcription</keyword>
<feature type="region of interest" description="Disordered" evidence="8">
    <location>
        <begin position="65"/>
        <end position="150"/>
    </location>
</feature>
<comment type="subcellular location">
    <subcellularLocation>
        <location evidence="1">Nucleus</location>
    </subcellularLocation>
</comment>
<keyword evidence="2" id="KW-0217">Developmental protein</keyword>
<evidence type="ECO:0000256" key="1">
    <source>
        <dbReference type="ARBA" id="ARBA00004123"/>
    </source>
</evidence>
<evidence type="ECO:0000256" key="3">
    <source>
        <dbReference type="ARBA" id="ARBA00022782"/>
    </source>
</evidence>
<dbReference type="SMART" id="SM00353">
    <property type="entry name" value="HLH"/>
    <property type="match status" value="1"/>
</dbReference>
<feature type="compositionally biased region" description="Basic residues" evidence="8">
    <location>
        <begin position="104"/>
        <end position="116"/>
    </location>
</feature>
<dbReference type="InterPro" id="IPR011598">
    <property type="entry name" value="bHLH_dom"/>
</dbReference>
<dbReference type="Pfam" id="PF00010">
    <property type="entry name" value="HLH"/>
    <property type="match status" value="1"/>
</dbReference>
<dbReference type="InterPro" id="IPR050359">
    <property type="entry name" value="bHLH_transcription_factors"/>
</dbReference>
<dbReference type="Proteomes" id="UP001054837">
    <property type="component" value="Unassembled WGS sequence"/>
</dbReference>
<dbReference type="PROSITE" id="PS50888">
    <property type="entry name" value="BHLH"/>
    <property type="match status" value="1"/>
</dbReference>
<keyword evidence="5" id="KW-0805">Transcription regulation</keyword>
<dbReference type="GO" id="GO:0061564">
    <property type="term" value="P:axon development"/>
    <property type="evidence" value="ECO:0007669"/>
    <property type="project" value="TreeGrafter"/>
</dbReference>
<dbReference type="FunFam" id="4.10.280.10:FF:000025">
    <property type="entry name" value="protein atonal homolog 7"/>
    <property type="match status" value="1"/>
</dbReference>
<keyword evidence="3" id="KW-0221">Differentiation</keyword>
<dbReference type="InterPro" id="IPR036638">
    <property type="entry name" value="HLH_DNA-bd_sf"/>
</dbReference>
<feature type="compositionally biased region" description="Low complexity" evidence="8">
    <location>
        <begin position="79"/>
        <end position="92"/>
    </location>
</feature>
<gene>
    <name evidence="10" type="ORF">CDAR_74901</name>
</gene>
<protein>
    <recommendedName>
        <fullName evidence="9">BHLH domain-containing protein</fullName>
    </recommendedName>
</protein>
<keyword evidence="4" id="KW-0524">Neurogenesis</keyword>
<evidence type="ECO:0000256" key="4">
    <source>
        <dbReference type="ARBA" id="ARBA00022902"/>
    </source>
</evidence>
<evidence type="ECO:0000256" key="7">
    <source>
        <dbReference type="ARBA" id="ARBA00023242"/>
    </source>
</evidence>
<organism evidence="10 11">
    <name type="scientific">Caerostris darwini</name>
    <dbReference type="NCBI Taxonomy" id="1538125"/>
    <lineage>
        <taxon>Eukaryota</taxon>
        <taxon>Metazoa</taxon>
        <taxon>Ecdysozoa</taxon>
        <taxon>Arthropoda</taxon>
        <taxon>Chelicerata</taxon>
        <taxon>Arachnida</taxon>
        <taxon>Araneae</taxon>
        <taxon>Araneomorphae</taxon>
        <taxon>Entelegynae</taxon>
        <taxon>Araneoidea</taxon>
        <taxon>Araneidae</taxon>
        <taxon>Caerostris</taxon>
    </lineage>
</organism>
<dbReference type="Gene3D" id="4.10.280.10">
    <property type="entry name" value="Helix-loop-helix DNA-binding domain"/>
    <property type="match status" value="1"/>
</dbReference>
<dbReference type="GO" id="GO:0070888">
    <property type="term" value="F:E-box binding"/>
    <property type="evidence" value="ECO:0007669"/>
    <property type="project" value="TreeGrafter"/>
</dbReference>